<accession>X0VEX7</accession>
<feature type="transmembrane region" description="Helical" evidence="1">
    <location>
        <begin position="25"/>
        <end position="43"/>
    </location>
</feature>
<dbReference type="Gene3D" id="1.20.1250.20">
    <property type="entry name" value="MFS general substrate transporter like domains"/>
    <property type="match status" value="1"/>
</dbReference>
<protein>
    <recommendedName>
        <fullName evidence="3">Major facilitator superfamily (MFS) profile domain-containing protein</fullName>
    </recommendedName>
</protein>
<keyword evidence="1" id="KW-0472">Membrane</keyword>
<proteinExistence type="predicted"/>
<feature type="transmembrane region" description="Helical" evidence="1">
    <location>
        <begin position="55"/>
        <end position="75"/>
    </location>
</feature>
<name>X0VEX7_9ZZZZ</name>
<keyword evidence="1" id="KW-0812">Transmembrane</keyword>
<dbReference type="AlphaFoldDB" id="X0VEX7"/>
<sequence length="170" mass="18627">MILCVTGLIAILCISAEYPLLPLVLAMIVLGAGLGIGLVAANTEAMNLLPKEVRGVGMGVFFTFGFLGRAVGVVATSTILTLSSKIALQAQLVEYQIKTHIPMHELYKIASGALPLSWLSDIVPISHSNQYYQIIFNSFLSALFNVNLIYFILVVVTSVFVIWLHYRQRK</sequence>
<organism evidence="2">
    <name type="scientific">marine sediment metagenome</name>
    <dbReference type="NCBI Taxonomy" id="412755"/>
    <lineage>
        <taxon>unclassified sequences</taxon>
        <taxon>metagenomes</taxon>
        <taxon>ecological metagenomes</taxon>
    </lineage>
</organism>
<dbReference type="InterPro" id="IPR036259">
    <property type="entry name" value="MFS_trans_sf"/>
</dbReference>
<feature type="transmembrane region" description="Helical" evidence="1">
    <location>
        <begin position="148"/>
        <end position="166"/>
    </location>
</feature>
<gene>
    <name evidence="2" type="ORF">S01H1_52536</name>
</gene>
<evidence type="ECO:0000256" key="1">
    <source>
        <dbReference type="SAM" id="Phobius"/>
    </source>
</evidence>
<dbReference type="SUPFAM" id="SSF103473">
    <property type="entry name" value="MFS general substrate transporter"/>
    <property type="match status" value="1"/>
</dbReference>
<reference evidence="2" key="1">
    <citation type="journal article" date="2014" name="Front. Microbiol.">
        <title>High frequency of phylogenetically diverse reductive dehalogenase-homologous genes in deep subseafloor sedimentary metagenomes.</title>
        <authorList>
            <person name="Kawai M."/>
            <person name="Futagami T."/>
            <person name="Toyoda A."/>
            <person name="Takaki Y."/>
            <person name="Nishi S."/>
            <person name="Hori S."/>
            <person name="Arai W."/>
            <person name="Tsubouchi T."/>
            <person name="Morono Y."/>
            <person name="Uchiyama I."/>
            <person name="Ito T."/>
            <person name="Fujiyama A."/>
            <person name="Inagaki F."/>
            <person name="Takami H."/>
        </authorList>
    </citation>
    <scope>NUCLEOTIDE SEQUENCE</scope>
    <source>
        <strain evidence="2">Expedition CK06-06</strain>
    </source>
</reference>
<dbReference type="EMBL" id="BARS01033963">
    <property type="protein sequence ID" value="GAG16880.1"/>
    <property type="molecule type" value="Genomic_DNA"/>
</dbReference>
<keyword evidence="1" id="KW-1133">Transmembrane helix</keyword>
<evidence type="ECO:0008006" key="3">
    <source>
        <dbReference type="Google" id="ProtNLM"/>
    </source>
</evidence>
<evidence type="ECO:0000313" key="2">
    <source>
        <dbReference type="EMBL" id="GAG16880.1"/>
    </source>
</evidence>
<comment type="caution">
    <text evidence="2">The sequence shown here is derived from an EMBL/GenBank/DDBJ whole genome shotgun (WGS) entry which is preliminary data.</text>
</comment>